<feature type="domain" description="Helicase ATP-binding" evidence="8">
    <location>
        <begin position="398"/>
        <end position="583"/>
    </location>
</feature>
<dbReference type="GO" id="GO:0005524">
    <property type="term" value="F:ATP binding"/>
    <property type="evidence" value="ECO:0007669"/>
    <property type="project" value="UniProtKB-KW"/>
</dbReference>
<dbReference type="PROSITE" id="PS51192">
    <property type="entry name" value="HELICASE_ATP_BIND_1"/>
    <property type="match status" value="1"/>
</dbReference>
<evidence type="ECO:0000256" key="7">
    <source>
        <dbReference type="SAM" id="MobiDB-lite"/>
    </source>
</evidence>
<evidence type="ECO:0000256" key="5">
    <source>
        <dbReference type="PROSITE-ProRule" id="PRU00552"/>
    </source>
</evidence>
<protein>
    <recommendedName>
        <fullName evidence="12">RNA helicase</fullName>
    </recommendedName>
</protein>
<evidence type="ECO:0000256" key="4">
    <source>
        <dbReference type="ARBA" id="ARBA00022840"/>
    </source>
</evidence>
<dbReference type="PROSITE" id="PS51194">
    <property type="entry name" value="HELICASE_CTER"/>
    <property type="match status" value="1"/>
</dbReference>
<dbReference type="Pfam" id="PF00270">
    <property type="entry name" value="DEAD"/>
    <property type="match status" value="1"/>
</dbReference>
<feature type="region of interest" description="Disordered" evidence="7">
    <location>
        <begin position="99"/>
        <end position="366"/>
    </location>
</feature>
<feature type="compositionally biased region" description="Acidic residues" evidence="7">
    <location>
        <begin position="348"/>
        <end position="363"/>
    </location>
</feature>
<feature type="domain" description="DEAD-box RNA helicase Q" evidence="10">
    <location>
        <begin position="367"/>
        <end position="395"/>
    </location>
</feature>
<keyword evidence="2 6" id="KW-0378">Hydrolase</keyword>
<comment type="similarity">
    <text evidence="6">Belongs to the DEAD box helicase family.</text>
</comment>
<dbReference type="SUPFAM" id="SSF52540">
    <property type="entry name" value="P-loop containing nucleoside triphosphate hydrolases"/>
    <property type="match status" value="1"/>
</dbReference>
<dbReference type="PhylomeDB" id="A0A0G4HK96"/>
<gene>
    <name evidence="11" type="ORF">Cvel_28395</name>
</gene>
<dbReference type="PANTHER" id="PTHR47959">
    <property type="entry name" value="ATP-DEPENDENT RNA HELICASE RHLE-RELATED"/>
    <property type="match status" value="1"/>
</dbReference>
<feature type="short sequence motif" description="Q motif" evidence="5">
    <location>
        <begin position="367"/>
        <end position="395"/>
    </location>
</feature>
<dbReference type="GO" id="GO:0003676">
    <property type="term" value="F:nucleic acid binding"/>
    <property type="evidence" value="ECO:0007669"/>
    <property type="project" value="InterPro"/>
</dbReference>
<evidence type="ECO:0000256" key="1">
    <source>
        <dbReference type="ARBA" id="ARBA00022741"/>
    </source>
</evidence>
<feature type="compositionally biased region" description="Basic residues" evidence="7">
    <location>
        <begin position="176"/>
        <end position="185"/>
    </location>
</feature>
<dbReference type="GO" id="GO:0003724">
    <property type="term" value="F:RNA helicase activity"/>
    <property type="evidence" value="ECO:0007669"/>
    <property type="project" value="InterPro"/>
</dbReference>
<dbReference type="PROSITE" id="PS51195">
    <property type="entry name" value="Q_MOTIF"/>
    <property type="match status" value="1"/>
</dbReference>
<reference evidence="11" key="1">
    <citation type="submission" date="2014-11" db="EMBL/GenBank/DDBJ databases">
        <authorList>
            <person name="Otto D Thomas"/>
            <person name="Naeem Raeece"/>
        </authorList>
    </citation>
    <scope>NUCLEOTIDE SEQUENCE</scope>
</reference>
<dbReference type="InterPro" id="IPR011545">
    <property type="entry name" value="DEAD/DEAH_box_helicase_dom"/>
</dbReference>
<dbReference type="PANTHER" id="PTHR47959:SF1">
    <property type="entry name" value="ATP-DEPENDENT RNA HELICASE DBPA"/>
    <property type="match status" value="1"/>
</dbReference>
<feature type="domain" description="Helicase C-terminal" evidence="9">
    <location>
        <begin position="611"/>
        <end position="755"/>
    </location>
</feature>
<organism evidence="11">
    <name type="scientific">Chromera velia CCMP2878</name>
    <dbReference type="NCBI Taxonomy" id="1169474"/>
    <lineage>
        <taxon>Eukaryota</taxon>
        <taxon>Sar</taxon>
        <taxon>Alveolata</taxon>
        <taxon>Colpodellida</taxon>
        <taxon>Chromeraceae</taxon>
        <taxon>Chromera</taxon>
    </lineage>
</organism>
<dbReference type="InterPro" id="IPR014001">
    <property type="entry name" value="Helicase_ATP-bd"/>
</dbReference>
<accession>A0A0G4HK96</accession>
<evidence type="ECO:0000259" key="8">
    <source>
        <dbReference type="PROSITE" id="PS51192"/>
    </source>
</evidence>
<dbReference type="InterPro" id="IPR001650">
    <property type="entry name" value="Helicase_C-like"/>
</dbReference>
<dbReference type="GO" id="GO:0005829">
    <property type="term" value="C:cytosol"/>
    <property type="evidence" value="ECO:0007669"/>
    <property type="project" value="TreeGrafter"/>
</dbReference>
<proteinExistence type="inferred from homology"/>
<keyword evidence="1 6" id="KW-0547">Nucleotide-binding</keyword>
<sequence length="757" mass="86916">MSTKQNSALFEGTSGASLSAGKQVPTLCASAQESSAALSCKTSVSPAGESTVRSSDRYVFRNSPVLFSSSAGQTSNHKLLTVCPLPASFRRSPLAEAGLHRTPKGLHGTPKGLHGTPKGQDRGGIDQRVSERERQKEERFASRKDDERKGERRKGGEGKSGDEMRNQSEVEDDRERRRRSRSPSRHRSERERNYARPSHRDDRDRDRGGRTDADRDRNRDRDRYRDEDRHSRSRWRRDDEERREGDSYERRGRRDRRYNDDHDCERSAGERERYSRRDRDDLSHRDRDRDRNRERRYEDGYERGREKGYRDRGEETYGKRYEGGHHFDSRREEREKRDRPPVPYRREEEEDEHDEVEEKEEEFPQPTTFDEMGLKESLLRGIFSHGFEKPVTIQQKAIPRILSGRDTIAQAQSGTGKTGAFVISSLQRLKDPTTPVGEEGGGGINRRGQCQVVIMAPTRELAEQIYDVTRSMSQHMEGVFCPLCVGGTELRGNIAALKRGCQIVIGTPGRLIQLIEKGYVETTGVTLLVMDEADKMLGRDFKDQVKDIFRSLPKDVQVALFSATMPRETVDFARRFMRDPLRILVKRDQLTLEGIRQWFVIVENPDQKVEVLLDLYAQISITQSVIFCNSILGVKRLAQKMDNDGHSVSVIHAELTGEERRGAMRDFALGRSRVLAATDVLARGIDVQGVSVVVNMELPLHKETYLHRIGRSGRLGRKGVAISLLVREEMRQLKEIERFYGTQVEEMPSDFEKYFQK</sequence>
<dbReference type="InterPro" id="IPR027417">
    <property type="entry name" value="P-loop_NTPase"/>
</dbReference>
<feature type="compositionally biased region" description="Basic and acidic residues" evidence="7">
    <location>
        <begin position="186"/>
        <end position="347"/>
    </location>
</feature>
<dbReference type="EMBL" id="CDMZ01002948">
    <property type="protein sequence ID" value="CEM44525.1"/>
    <property type="molecule type" value="Genomic_DNA"/>
</dbReference>
<keyword evidence="4 6" id="KW-0067">ATP-binding</keyword>
<dbReference type="PROSITE" id="PS00039">
    <property type="entry name" value="DEAD_ATP_HELICASE"/>
    <property type="match status" value="1"/>
</dbReference>
<evidence type="ECO:0000256" key="6">
    <source>
        <dbReference type="RuleBase" id="RU000492"/>
    </source>
</evidence>
<dbReference type="InterPro" id="IPR050079">
    <property type="entry name" value="DEAD_box_RNA_helicase"/>
</dbReference>
<dbReference type="SMART" id="SM00490">
    <property type="entry name" value="HELICc"/>
    <property type="match status" value="1"/>
</dbReference>
<dbReference type="GO" id="GO:0016787">
    <property type="term" value="F:hydrolase activity"/>
    <property type="evidence" value="ECO:0007669"/>
    <property type="project" value="UniProtKB-KW"/>
</dbReference>
<name>A0A0G4HK96_9ALVE</name>
<dbReference type="Pfam" id="PF00271">
    <property type="entry name" value="Helicase_C"/>
    <property type="match status" value="1"/>
</dbReference>
<feature type="compositionally biased region" description="Basic and acidic residues" evidence="7">
    <location>
        <begin position="119"/>
        <end position="168"/>
    </location>
</feature>
<feature type="region of interest" description="Disordered" evidence="7">
    <location>
        <begin position="1"/>
        <end position="22"/>
    </location>
</feature>
<evidence type="ECO:0000259" key="9">
    <source>
        <dbReference type="PROSITE" id="PS51194"/>
    </source>
</evidence>
<dbReference type="InterPro" id="IPR000629">
    <property type="entry name" value="RNA-helicase_DEAD-box_CS"/>
</dbReference>
<evidence type="ECO:0000256" key="3">
    <source>
        <dbReference type="ARBA" id="ARBA00022806"/>
    </source>
</evidence>
<evidence type="ECO:0000256" key="2">
    <source>
        <dbReference type="ARBA" id="ARBA00022801"/>
    </source>
</evidence>
<evidence type="ECO:0008006" key="12">
    <source>
        <dbReference type="Google" id="ProtNLM"/>
    </source>
</evidence>
<dbReference type="VEuPathDB" id="CryptoDB:Cvel_28395"/>
<keyword evidence="3 6" id="KW-0347">Helicase</keyword>
<evidence type="ECO:0000313" key="11">
    <source>
        <dbReference type="EMBL" id="CEM44525.1"/>
    </source>
</evidence>
<dbReference type="SMART" id="SM00487">
    <property type="entry name" value="DEXDc"/>
    <property type="match status" value="1"/>
</dbReference>
<dbReference type="Gene3D" id="3.40.50.300">
    <property type="entry name" value="P-loop containing nucleotide triphosphate hydrolases"/>
    <property type="match status" value="2"/>
</dbReference>
<dbReference type="InterPro" id="IPR014014">
    <property type="entry name" value="RNA_helicase_DEAD_Q_motif"/>
</dbReference>
<dbReference type="AlphaFoldDB" id="A0A0G4HK96"/>
<dbReference type="CDD" id="cd18787">
    <property type="entry name" value="SF2_C_DEAD"/>
    <property type="match status" value="1"/>
</dbReference>
<evidence type="ECO:0000259" key="10">
    <source>
        <dbReference type="PROSITE" id="PS51195"/>
    </source>
</evidence>